<keyword evidence="2" id="KW-1185">Reference proteome</keyword>
<proteinExistence type="predicted"/>
<dbReference type="STRING" id="1839936.SBU_000408"/>
<protein>
    <submittedName>
        <fullName evidence="1">Uncharacterized protein</fullName>
    </submittedName>
</protein>
<sequence>MTWDEMTCRLSHDNFAQPLPWMIGGCTEKNTKAYNIESVKERGEGRCL</sequence>
<dbReference type="AlphaFoldDB" id="A0A1F2P6Y2"/>
<organism evidence="1 2">
    <name type="scientific">Candidatus Syntropharchaeum butanivorans</name>
    <dbReference type="NCBI Taxonomy" id="1839936"/>
    <lineage>
        <taxon>Archaea</taxon>
        <taxon>Methanobacteriati</taxon>
        <taxon>Methanobacteriota</taxon>
        <taxon>Stenosarchaea group</taxon>
        <taxon>Methanomicrobia</taxon>
        <taxon>Methanosarcinales</taxon>
        <taxon>ANME-2 cluster</taxon>
        <taxon>Candidatus Syntropharchaeum</taxon>
    </lineage>
</organism>
<dbReference type="Proteomes" id="UP000185779">
    <property type="component" value="Unassembled WGS sequence"/>
</dbReference>
<comment type="caution">
    <text evidence="1">The sequence shown here is derived from an EMBL/GenBank/DDBJ whole genome shotgun (WGS) entry which is preliminary data.</text>
</comment>
<accession>A0A1F2P6Y2</accession>
<dbReference type="EMBL" id="LYOR01000002">
    <property type="protein sequence ID" value="OFV66441.1"/>
    <property type="molecule type" value="Genomic_DNA"/>
</dbReference>
<evidence type="ECO:0000313" key="2">
    <source>
        <dbReference type="Proteomes" id="UP000185779"/>
    </source>
</evidence>
<gene>
    <name evidence="1" type="ORF">SBU_000408</name>
</gene>
<reference evidence="1" key="1">
    <citation type="submission" date="2016-05" db="EMBL/GenBank/DDBJ databases">
        <title>Microbial consortia oxidize butane by reversing methanogenesis.</title>
        <authorList>
            <person name="Laso-Perez R."/>
            <person name="Richter M."/>
            <person name="Wegener G."/>
            <person name="Musat F."/>
        </authorList>
    </citation>
    <scope>NUCLEOTIDE SEQUENCE [LARGE SCALE GENOMIC DNA]</scope>
    <source>
        <strain evidence="1">BOX1</strain>
    </source>
</reference>
<name>A0A1F2P6Y2_9EURY</name>
<evidence type="ECO:0000313" key="1">
    <source>
        <dbReference type="EMBL" id="OFV66441.1"/>
    </source>
</evidence>